<keyword evidence="3" id="KW-1185">Reference proteome</keyword>
<dbReference type="OrthoDB" id="114660at2759"/>
<protein>
    <submittedName>
        <fullName evidence="4">Fibronectin type-III domain-containing protein</fullName>
    </submittedName>
</protein>
<dbReference type="AlphaFoldDB" id="A0A0R3TTR6"/>
<gene>
    <name evidence="2" type="ORF">HNAJ_LOCUS11111</name>
</gene>
<dbReference type="Proteomes" id="UP000278807">
    <property type="component" value="Unassembled WGS sequence"/>
</dbReference>
<evidence type="ECO:0000313" key="2">
    <source>
        <dbReference type="EMBL" id="VDO09572.1"/>
    </source>
</evidence>
<proteinExistence type="predicted"/>
<organism evidence="4">
    <name type="scientific">Rodentolepis nana</name>
    <name type="common">Dwarf tapeworm</name>
    <name type="synonym">Hymenolepis nana</name>
    <dbReference type="NCBI Taxonomy" id="102285"/>
    <lineage>
        <taxon>Eukaryota</taxon>
        <taxon>Metazoa</taxon>
        <taxon>Spiralia</taxon>
        <taxon>Lophotrochozoa</taxon>
        <taxon>Platyhelminthes</taxon>
        <taxon>Cestoda</taxon>
        <taxon>Eucestoda</taxon>
        <taxon>Cyclophyllidea</taxon>
        <taxon>Hymenolepididae</taxon>
        <taxon>Rodentolepis</taxon>
    </lineage>
</organism>
<evidence type="ECO:0000256" key="1">
    <source>
        <dbReference type="SAM" id="SignalP"/>
    </source>
</evidence>
<accession>A0A0R3TTR6</accession>
<reference evidence="2 3" key="2">
    <citation type="submission" date="2018-11" db="EMBL/GenBank/DDBJ databases">
        <authorList>
            <consortium name="Pathogen Informatics"/>
        </authorList>
    </citation>
    <scope>NUCLEOTIDE SEQUENCE [LARGE SCALE GENOMIC DNA]</scope>
</reference>
<feature type="signal peptide" evidence="1">
    <location>
        <begin position="1"/>
        <end position="19"/>
    </location>
</feature>
<sequence>MSSWFFFLLLAIVRLQAKAHSAGKYKPICNEISLLNSSRARLKWIPLVMENEEVVSFRVFYFHDGALSMTLTSENELEIPVNENDTMIRAVVRTVAESDVWTGEYNEDPKECKFNSKRTDTFRHQLSDPDKEDFLVLGPNLPCYVTLRKVGANVMIVWQPPKNVDPDGLLYNIIYNFDNNKTLESKMTTEKSYSLYIPQNAQVVKVAVGVSPYERLSSTGAPIFTVYSSFKYLDLRGKTLSQRSGNVVS</sequence>
<name>A0A0R3TTR6_RODNA</name>
<dbReference type="WBParaSite" id="HNAJ_0001112101-mRNA-1">
    <property type="protein sequence ID" value="HNAJ_0001112101-mRNA-1"/>
    <property type="gene ID" value="HNAJ_0001112101"/>
</dbReference>
<evidence type="ECO:0000313" key="3">
    <source>
        <dbReference type="Proteomes" id="UP000278807"/>
    </source>
</evidence>
<keyword evidence="1" id="KW-0732">Signal</keyword>
<dbReference type="EMBL" id="UZAE01013379">
    <property type="protein sequence ID" value="VDO09572.1"/>
    <property type="molecule type" value="Genomic_DNA"/>
</dbReference>
<feature type="chain" id="PRO_5043132067" evidence="1">
    <location>
        <begin position="20"/>
        <end position="249"/>
    </location>
</feature>
<reference evidence="4" key="1">
    <citation type="submission" date="2017-02" db="UniProtKB">
        <authorList>
            <consortium name="WormBaseParasite"/>
        </authorList>
    </citation>
    <scope>IDENTIFICATION</scope>
</reference>
<evidence type="ECO:0000313" key="4">
    <source>
        <dbReference type="WBParaSite" id="HNAJ_0001112101-mRNA-1"/>
    </source>
</evidence>